<name>A0A2N9PD48_9FLAO</name>
<dbReference type="InterPro" id="IPR003615">
    <property type="entry name" value="HNH_nuc"/>
</dbReference>
<accession>A0A2N9PD48</accession>
<dbReference type="EMBL" id="OLKH01000123">
    <property type="protein sequence ID" value="SPE78268.1"/>
    <property type="molecule type" value="Genomic_DNA"/>
</dbReference>
<feature type="domain" description="Type IV methyl-directed restriction enzyme EcoKMcrB subunit DNA-binding" evidence="2">
    <location>
        <begin position="10"/>
        <end position="182"/>
    </location>
</feature>
<dbReference type="InterPro" id="IPR021961">
    <property type="entry name" value="McrB_DNA-bd"/>
</dbReference>
<dbReference type="AlphaFoldDB" id="A0A2N9PD48"/>
<keyword evidence="3" id="KW-0255">Endonuclease</keyword>
<dbReference type="GO" id="GO:0003676">
    <property type="term" value="F:nucleic acid binding"/>
    <property type="evidence" value="ECO:0007669"/>
    <property type="project" value="InterPro"/>
</dbReference>
<evidence type="ECO:0000313" key="4">
    <source>
        <dbReference type="Proteomes" id="UP000238180"/>
    </source>
</evidence>
<evidence type="ECO:0000259" key="2">
    <source>
        <dbReference type="Pfam" id="PF12102"/>
    </source>
</evidence>
<sequence>MENILREPITEYLKEKKTNFSGNQLANKLRKDIPEKITKLISNKERYKIQGSPGKGNWTDCPWIAILDILITKSPQSGFYPVFLFTADMSGIYLSLNQGVTEVLEYYKKDSKQVLKLRAEDFRAKINFNNELIKIDLKSKSKNAILYEAGNIIAKYYPSTNLPSDEELKADIQKFLKYYDEIIFNDNQYELKEGLNAIEQKKLRLHFRIERNSSISNKVKDVKGYTCEACNFDFKQKYGTLGDKFIEAHHLTPISKLDLGNFEVNLENDFAVLCSNCHRMIHRLEDPSDLNKLKSITNTKF</sequence>
<evidence type="ECO:0000259" key="1">
    <source>
        <dbReference type="Pfam" id="PF01844"/>
    </source>
</evidence>
<dbReference type="InterPro" id="IPR002711">
    <property type="entry name" value="HNH"/>
</dbReference>
<protein>
    <submittedName>
        <fullName evidence="3">HNH endonuclease</fullName>
    </submittedName>
</protein>
<organism evidence="3 4">
    <name type="scientific">Flavobacterium columnare</name>
    <dbReference type="NCBI Taxonomy" id="996"/>
    <lineage>
        <taxon>Bacteria</taxon>
        <taxon>Pseudomonadati</taxon>
        <taxon>Bacteroidota</taxon>
        <taxon>Flavobacteriia</taxon>
        <taxon>Flavobacteriales</taxon>
        <taxon>Flavobacteriaceae</taxon>
        <taxon>Flavobacterium</taxon>
    </lineage>
</organism>
<gene>
    <name evidence="3" type="ORF">FLACOL_02283</name>
</gene>
<keyword evidence="3" id="KW-0540">Nuclease</keyword>
<dbReference type="RefSeq" id="WP_105196782.1">
    <property type="nucleotide sequence ID" value="NZ_OLKH01000123.1"/>
</dbReference>
<dbReference type="GO" id="GO:0008270">
    <property type="term" value="F:zinc ion binding"/>
    <property type="evidence" value="ECO:0007669"/>
    <property type="project" value="InterPro"/>
</dbReference>
<evidence type="ECO:0000313" key="3">
    <source>
        <dbReference type="EMBL" id="SPE78268.1"/>
    </source>
</evidence>
<dbReference type="Pfam" id="PF12102">
    <property type="entry name" value="MrcB_N"/>
    <property type="match status" value="1"/>
</dbReference>
<feature type="domain" description="HNH" evidence="1">
    <location>
        <begin position="227"/>
        <end position="283"/>
    </location>
</feature>
<dbReference type="Proteomes" id="UP000238180">
    <property type="component" value="Unassembled WGS sequence"/>
</dbReference>
<keyword evidence="3" id="KW-0378">Hydrolase</keyword>
<reference evidence="3 4" key="1">
    <citation type="submission" date="2018-02" db="EMBL/GenBank/DDBJ databases">
        <authorList>
            <person name="Cohen D.B."/>
            <person name="Kent A.D."/>
        </authorList>
    </citation>
    <scope>NUCLEOTIDE SEQUENCE [LARGE SCALE GENOMIC DNA]</scope>
    <source>
        <strain evidence="3">CIP109753</strain>
    </source>
</reference>
<proteinExistence type="predicted"/>
<dbReference type="CDD" id="cd00085">
    <property type="entry name" value="HNHc"/>
    <property type="match status" value="1"/>
</dbReference>
<dbReference type="Gene3D" id="3.30.920.90">
    <property type="match status" value="1"/>
</dbReference>
<dbReference type="Pfam" id="PF01844">
    <property type="entry name" value="HNH"/>
    <property type="match status" value="1"/>
</dbReference>
<dbReference type="GO" id="GO:0004519">
    <property type="term" value="F:endonuclease activity"/>
    <property type="evidence" value="ECO:0007669"/>
    <property type="project" value="UniProtKB-KW"/>
</dbReference>